<keyword evidence="2" id="KW-1185">Reference proteome</keyword>
<dbReference type="OrthoDB" id="10523566at2759"/>
<accession>A0A2P5DN10</accession>
<name>A0A2P5DN10_PARAD</name>
<dbReference type="EMBL" id="JXTB01000027">
    <property type="protein sequence ID" value="PON74685.1"/>
    <property type="molecule type" value="Genomic_DNA"/>
</dbReference>
<organism evidence="1 2">
    <name type="scientific">Parasponia andersonii</name>
    <name type="common">Sponia andersonii</name>
    <dbReference type="NCBI Taxonomy" id="3476"/>
    <lineage>
        <taxon>Eukaryota</taxon>
        <taxon>Viridiplantae</taxon>
        <taxon>Streptophyta</taxon>
        <taxon>Embryophyta</taxon>
        <taxon>Tracheophyta</taxon>
        <taxon>Spermatophyta</taxon>
        <taxon>Magnoliopsida</taxon>
        <taxon>eudicotyledons</taxon>
        <taxon>Gunneridae</taxon>
        <taxon>Pentapetalae</taxon>
        <taxon>rosids</taxon>
        <taxon>fabids</taxon>
        <taxon>Rosales</taxon>
        <taxon>Cannabaceae</taxon>
        <taxon>Parasponia</taxon>
    </lineage>
</organism>
<proteinExistence type="predicted"/>
<sequence length="341" mass="38816">MALQTWSYQTIPFSWTNFCQKKEKLDSTPRILSWTTSVAPLADVLERTIFSNPNIVPMTRMDTELQHPHIKAMFKMTKDKPFVLKGKSTPVDDLDEEPHRDGNMLLFLSVAKVLSFIGEDEGKLTSSVSDLKSRISRVEEELWVVKDEVLGILREQKHMMAIMRNCENILQKIYGESRDPVISLGDNDVDVGVGGKVENFMTSVDESVKQVGNKEEKKVTGVNNEEIKEKTRKEEEEQRRRVALDIRHMEEDDVYNTNPMFSTIDAAKLQSFAADLDNVVEMATSSLMVEPEVEDKKKMQNEDKPIYDATPMVLKGVDEQPMLVVPDVKTHVDEANNDPPK</sequence>
<evidence type="ECO:0000313" key="1">
    <source>
        <dbReference type="EMBL" id="PON74685.1"/>
    </source>
</evidence>
<reference evidence="2" key="1">
    <citation type="submission" date="2016-06" db="EMBL/GenBank/DDBJ databases">
        <title>Parallel loss of symbiosis genes in relatives of nitrogen-fixing non-legume Parasponia.</title>
        <authorList>
            <person name="Van Velzen R."/>
            <person name="Holmer R."/>
            <person name="Bu F."/>
            <person name="Rutten L."/>
            <person name="Van Zeijl A."/>
            <person name="Liu W."/>
            <person name="Santuari L."/>
            <person name="Cao Q."/>
            <person name="Sharma T."/>
            <person name="Shen D."/>
            <person name="Roswanjaya Y."/>
            <person name="Wardhani T."/>
            <person name="Kalhor M.S."/>
            <person name="Jansen J."/>
            <person name="Van den Hoogen J."/>
            <person name="Gungor B."/>
            <person name="Hartog M."/>
            <person name="Hontelez J."/>
            <person name="Verver J."/>
            <person name="Yang W.-C."/>
            <person name="Schijlen E."/>
            <person name="Repin R."/>
            <person name="Schilthuizen M."/>
            <person name="Schranz E."/>
            <person name="Heidstra R."/>
            <person name="Miyata K."/>
            <person name="Fedorova E."/>
            <person name="Kohlen W."/>
            <person name="Bisseling T."/>
            <person name="Smit S."/>
            <person name="Geurts R."/>
        </authorList>
    </citation>
    <scope>NUCLEOTIDE SEQUENCE [LARGE SCALE GENOMIC DNA]</scope>
    <source>
        <strain evidence="2">cv. WU1-14</strain>
    </source>
</reference>
<protein>
    <submittedName>
        <fullName evidence="1">Uncharacterized protein</fullName>
    </submittedName>
</protein>
<evidence type="ECO:0000313" key="2">
    <source>
        <dbReference type="Proteomes" id="UP000237105"/>
    </source>
</evidence>
<dbReference type="AlphaFoldDB" id="A0A2P5DN10"/>
<gene>
    <name evidence="1" type="ORF">PanWU01x14_047440</name>
</gene>
<comment type="caution">
    <text evidence="1">The sequence shown here is derived from an EMBL/GenBank/DDBJ whole genome shotgun (WGS) entry which is preliminary data.</text>
</comment>
<dbReference type="Proteomes" id="UP000237105">
    <property type="component" value="Unassembled WGS sequence"/>
</dbReference>